<protein>
    <submittedName>
        <fullName evidence="2">Uncharacterized protein</fullName>
    </submittedName>
</protein>
<keyword evidence="3" id="KW-1185">Reference proteome</keyword>
<dbReference type="Proteomes" id="UP000565441">
    <property type="component" value="Unassembled WGS sequence"/>
</dbReference>
<dbReference type="EMBL" id="JAACJP010000002">
    <property type="protein sequence ID" value="KAF5386638.1"/>
    <property type="molecule type" value="Genomic_DNA"/>
</dbReference>
<feature type="region of interest" description="Disordered" evidence="1">
    <location>
        <begin position="26"/>
        <end position="58"/>
    </location>
</feature>
<evidence type="ECO:0000313" key="3">
    <source>
        <dbReference type="Proteomes" id="UP000565441"/>
    </source>
</evidence>
<dbReference type="AlphaFoldDB" id="A0A8H5HNJ4"/>
<organism evidence="2 3">
    <name type="scientific">Tricholomella constricta</name>
    <dbReference type="NCBI Taxonomy" id="117010"/>
    <lineage>
        <taxon>Eukaryota</taxon>
        <taxon>Fungi</taxon>
        <taxon>Dikarya</taxon>
        <taxon>Basidiomycota</taxon>
        <taxon>Agaricomycotina</taxon>
        <taxon>Agaricomycetes</taxon>
        <taxon>Agaricomycetidae</taxon>
        <taxon>Agaricales</taxon>
        <taxon>Tricholomatineae</taxon>
        <taxon>Lyophyllaceae</taxon>
        <taxon>Tricholomella</taxon>
    </lineage>
</organism>
<gene>
    <name evidence="2" type="ORF">D9615_001833</name>
</gene>
<feature type="region of interest" description="Disordered" evidence="1">
    <location>
        <begin position="98"/>
        <end position="136"/>
    </location>
</feature>
<reference evidence="2 3" key="1">
    <citation type="journal article" date="2020" name="ISME J.">
        <title>Uncovering the hidden diversity of litter-decomposition mechanisms in mushroom-forming fungi.</title>
        <authorList>
            <person name="Floudas D."/>
            <person name="Bentzer J."/>
            <person name="Ahren D."/>
            <person name="Johansson T."/>
            <person name="Persson P."/>
            <person name="Tunlid A."/>
        </authorList>
    </citation>
    <scope>NUCLEOTIDE SEQUENCE [LARGE SCALE GENOMIC DNA]</scope>
    <source>
        <strain evidence="2 3">CBS 661.87</strain>
    </source>
</reference>
<comment type="caution">
    <text evidence="2">The sequence shown here is derived from an EMBL/GenBank/DDBJ whole genome shotgun (WGS) entry which is preliminary data.</text>
</comment>
<sequence length="273" mass="30928">MPLKTGSMSFQREAPKDDHVMIDLIRGSLKPPSQKAVNPPVSRNMTRTTIVSDSPPAIEYQVPRPSPLMHGFPSKSSHPRVSFAPSASFRPYRVLHTSLDTDSSPTRQKHDSGSFYGDKFRHSKHQEKKGWDDEQDYGRQVPRKHAQDPMAQIVDTISKITQNTSRRFDKVSKDLRAGQMSILHQTAEELQEMYNESLHHFYDDFISLESAYAAHHRDINAGLENASKVDQELSDLLAGTIQEHNRKSLSRKFPNTLFTSPLPTIISTPKLVL</sequence>
<name>A0A8H5HNJ4_9AGAR</name>
<feature type="compositionally biased region" description="Polar residues" evidence="1">
    <location>
        <begin position="41"/>
        <end position="52"/>
    </location>
</feature>
<accession>A0A8H5HNJ4</accession>
<proteinExistence type="predicted"/>
<evidence type="ECO:0000313" key="2">
    <source>
        <dbReference type="EMBL" id="KAF5386638.1"/>
    </source>
</evidence>
<evidence type="ECO:0000256" key="1">
    <source>
        <dbReference type="SAM" id="MobiDB-lite"/>
    </source>
</evidence>
<dbReference type="OrthoDB" id="3270368at2759"/>